<name>A0A6M0QD18_9BACI</name>
<proteinExistence type="predicted"/>
<protein>
    <submittedName>
        <fullName evidence="1">Uncharacterized protein</fullName>
    </submittedName>
</protein>
<evidence type="ECO:0000313" key="1">
    <source>
        <dbReference type="EMBL" id="NEY74196.1"/>
    </source>
</evidence>
<accession>A0A6M0QD18</accession>
<comment type="caution">
    <text evidence="1">The sequence shown here is derived from an EMBL/GenBank/DDBJ whole genome shotgun (WGS) entry which is preliminary data.</text>
</comment>
<keyword evidence="2" id="KW-1185">Reference proteome</keyword>
<dbReference type="Proteomes" id="UP000481043">
    <property type="component" value="Unassembled WGS sequence"/>
</dbReference>
<dbReference type="RefSeq" id="WP_163182062.1">
    <property type="nucleotide sequence ID" value="NZ_JAAIWM010000016.1"/>
</dbReference>
<gene>
    <name evidence="1" type="ORF">G4D63_21075</name>
</gene>
<evidence type="ECO:0000313" key="2">
    <source>
        <dbReference type="Proteomes" id="UP000481043"/>
    </source>
</evidence>
<dbReference type="AlphaFoldDB" id="A0A6M0QD18"/>
<dbReference type="EMBL" id="JAAIWM010000016">
    <property type="protein sequence ID" value="NEY74196.1"/>
    <property type="molecule type" value="Genomic_DNA"/>
</dbReference>
<organism evidence="1 2">
    <name type="scientific">Bacillus mesophilus</name>
    <dbReference type="NCBI Taxonomy" id="1808955"/>
    <lineage>
        <taxon>Bacteria</taxon>
        <taxon>Bacillati</taxon>
        <taxon>Bacillota</taxon>
        <taxon>Bacilli</taxon>
        <taxon>Bacillales</taxon>
        <taxon>Bacillaceae</taxon>
        <taxon>Bacillus</taxon>
    </lineage>
</organism>
<reference evidence="1 2" key="1">
    <citation type="submission" date="2020-02" db="EMBL/GenBank/DDBJ databases">
        <title>Bacillus aquiflavi sp. nov., isolated from yellow water of strong flavor Chinese baijiu in Yibin region of China.</title>
        <authorList>
            <person name="Xie J."/>
        </authorList>
    </citation>
    <scope>NUCLEOTIDE SEQUENCE [LARGE SCALE GENOMIC DNA]</scope>
    <source>
        <strain evidence="1 2">SA4</strain>
    </source>
</reference>
<sequence length="98" mass="11517">MAGEMDDVIKEINQFFQSLNFKRFDINDNANFEYKGEYYMLTKDGNSYYLECAFTLDEVKNRCHEDVGGYSAILYAKEELIEIIKNDIIKHTVHAEED</sequence>